<name>A0ABX2RC71_9THEO</name>
<comment type="similarity">
    <text evidence="2 7">Belongs to the glycosyltransferase 4 family. MraY subfamily.</text>
</comment>
<keyword evidence="10" id="KW-1185">Reference proteome</keyword>
<protein>
    <recommendedName>
        <fullName evidence="7 8">Phospho-N-acetylmuramoyl-pentapeptide-transferase</fullName>
        <ecNumber evidence="7 8">2.7.8.13</ecNumber>
    </recommendedName>
    <alternativeName>
        <fullName evidence="7">UDP-MurNAc-pentapeptide phosphotransferase</fullName>
    </alternativeName>
</protein>
<comment type="subcellular location">
    <subcellularLocation>
        <location evidence="7">Cell membrane</location>
        <topology evidence="7">Multi-pass membrane protein</topology>
    </subcellularLocation>
    <subcellularLocation>
        <location evidence="1">Membrane</location>
        <topology evidence="1">Multi-pass membrane protein</topology>
    </subcellularLocation>
</comment>
<dbReference type="RefSeq" id="WP_028051977.1">
    <property type="nucleotide sequence ID" value="NZ_ATYG01000012.1"/>
</dbReference>
<feature type="transmembrane region" description="Helical" evidence="7">
    <location>
        <begin position="113"/>
        <end position="131"/>
    </location>
</feature>
<keyword evidence="5 7" id="KW-1133">Transmembrane helix</keyword>
<reference evidence="9 10" key="1">
    <citation type="submission" date="2020-07" db="EMBL/GenBank/DDBJ databases">
        <title>Genomic Encyclopedia of Type Strains, Phase III (KMG-III): the genomes of soil and plant-associated and newly described type strains.</title>
        <authorList>
            <person name="Whitman W."/>
        </authorList>
    </citation>
    <scope>NUCLEOTIDE SEQUENCE [LARGE SCALE GENOMIC DNA]</scope>
    <source>
        <strain evidence="9 10">DSM 11255</strain>
    </source>
</reference>
<keyword evidence="6 7" id="KW-0472">Membrane</keyword>
<comment type="function">
    <text evidence="7">Catalyzes the initial step of the lipid cycle reactions in the biosynthesis of the cell wall peptidoglycan: transfers peptidoglycan precursor phospho-MurNAc-pentapeptide from UDP-MurNAc-pentapeptide onto the lipid carrier undecaprenyl phosphate, yielding undecaprenyl-pyrophosphoryl-MurNAc-pentapeptide, known as lipid I.</text>
</comment>
<sequence>MVITKGVTALLVSFFVALGGGRVLIPWLLKLKIGQTVRTEGPKRHLKKSGTPTMGGIIFLLSLVVTVLVFQAFDAKTLLLLITTLLFGLLGFLDDYLKVVLRRPLGLRAREKLLGQVIFSLVLTFGAVAFLGRGTDWYIPFSRLLLGEPRYLELGNVFFFAATIFIMVGFANAVNLTDGVDGLCSSVTLIVMSFFAMTSLALKEKGLLIFAFALMGGLVGFLVYNRHPAKVFMGDTGSLALGAAVAGFAVLTQTELFLLLVGLIYVVETLSVIIQVIVYQLTGKRVFKMSPLHHHFELSGWSENKIVLVFSLVTLIMVLISGYGL</sequence>
<keyword evidence="7" id="KW-0132">Cell division</keyword>
<comment type="cofactor">
    <cofactor evidence="7">
        <name>Mg(2+)</name>
        <dbReference type="ChEBI" id="CHEBI:18420"/>
    </cofactor>
</comment>
<keyword evidence="7" id="KW-1003">Cell membrane</keyword>
<gene>
    <name evidence="7" type="primary">mraY</name>
    <name evidence="9" type="ORF">HDG70_002538</name>
</gene>
<dbReference type="Pfam" id="PF00953">
    <property type="entry name" value="Glycos_transf_4"/>
    <property type="match status" value="1"/>
</dbReference>
<evidence type="ECO:0000256" key="3">
    <source>
        <dbReference type="ARBA" id="ARBA00022679"/>
    </source>
</evidence>
<dbReference type="GO" id="GO:0016740">
    <property type="term" value="F:transferase activity"/>
    <property type="evidence" value="ECO:0007669"/>
    <property type="project" value="UniProtKB-KW"/>
</dbReference>
<evidence type="ECO:0000313" key="9">
    <source>
        <dbReference type="EMBL" id="NYE58787.1"/>
    </source>
</evidence>
<feature type="transmembrane region" description="Helical" evidence="7">
    <location>
        <begin position="79"/>
        <end position="101"/>
    </location>
</feature>
<feature type="transmembrane region" description="Helical" evidence="7">
    <location>
        <begin position="207"/>
        <end position="224"/>
    </location>
</feature>
<dbReference type="EC" id="2.7.8.13" evidence="7 8"/>
<dbReference type="HAMAP" id="MF_00038">
    <property type="entry name" value="MraY"/>
    <property type="match status" value="1"/>
</dbReference>
<feature type="transmembrane region" description="Helical" evidence="7">
    <location>
        <begin position="306"/>
        <end position="324"/>
    </location>
</feature>
<keyword evidence="7" id="KW-0131">Cell cycle</keyword>
<evidence type="ECO:0000256" key="7">
    <source>
        <dbReference type="HAMAP-Rule" id="MF_00038"/>
    </source>
</evidence>
<keyword evidence="7" id="KW-0460">Magnesium</keyword>
<feature type="transmembrane region" description="Helical" evidence="7">
    <location>
        <begin position="151"/>
        <end position="171"/>
    </location>
</feature>
<comment type="caution">
    <text evidence="9">The sequence shown here is derived from an EMBL/GenBank/DDBJ whole genome shotgun (WGS) entry which is preliminary data.</text>
</comment>
<evidence type="ECO:0000256" key="2">
    <source>
        <dbReference type="ARBA" id="ARBA00005583"/>
    </source>
</evidence>
<dbReference type="PANTHER" id="PTHR22926:SF5">
    <property type="entry name" value="PHOSPHO-N-ACETYLMURAMOYL-PENTAPEPTIDE-TRANSFERASE HOMOLOG"/>
    <property type="match status" value="1"/>
</dbReference>
<dbReference type="NCBIfam" id="TIGR00445">
    <property type="entry name" value="mraY"/>
    <property type="match status" value="1"/>
</dbReference>
<keyword evidence="7" id="KW-0479">Metal-binding</keyword>
<organism evidence="9 10">
    <name type="scientific">Carboxydothermus ferrireducens DSM 11255</name>
    <dbReference type="NCBI Taxonomy" id="1119529"/>
    <lineage>
        <taxon>Bacteria</taxon>
        <taxon>Bacillati</taxon>
        <taxon>Bacillota</taxon>
        <taxon>Clostridia</taxon>
        <taxon>Thermoanaerobacterales</taxon>
        <taxon>Thermoanaerobacteraceae</taxon>
        <taxon>Carboxydothermus</taxon>
    </lineage>
</organism>
<keyword evidence="4 7" id="KW-0812">Transmembrane</keyword>
<feature type="transmembrane region" description="Helical" evidence="7">
    <location>
        <begin position="183"/>
        <end position="201"/>
    </location>
</feature>
<keyword evidence="7" id="KW-0133">Cell shape</keyword>
<feature type="transmembrane region" description="Helical" evidence="7">
    <location>
        <begin position="6"/>
        <end position="29"/>
    </location>
</feature>
<dbReference type="Pfam" id="PF10555">
    <property type="entry name" value="MraY_sig1"/>
    <property type="match status" value="1"/>
</dbReference>
<evidence type="ECO:0000256" key="1">
    <source>
        <dbReference type="ARBA" id="ARBA00004141"/>
    </source>
</evidence>
<dbReference type="PROSITE" id="PS01348">
    <property type="entry name" value="MRAY_2"/>
    <property type="match status" value="1"/>
</dbReference>
<dbReference type="InterPro" id="IPR000715">
    <property type="entry name" value="Glycosyl_transferase_4"/>
</dbReference>
<comment type="catalytic activity">
    <reaction evidence="7">
        <text>UDP-N-acetyl-alpha-D-muramoyl-L-alanyl-gamma-D-glutamyl-meso-2,6-diaminopimeloyl-D-alanyl-D-alanine + di-trans,octa-cis-undecaprenyl phosphate = di-trans,octa-cis-undecaprenyl diphospho-N-acetyl-alpha-D-muramoyl-L-alanyl-D-glutamyl-meso-2,6-diaminopimeloyl-D-alanyl-D-alanine + UMP</text>
        <dbReference type="Rhea" id="RHEA:28386"/>
        <dbReference type="ChEBI" id="CHEBI:57865"/>
        <dbReference type="ChEBI" id="CHEBI:60392"/>
        <dbReference type="ChEBI" id="CHEBI:61386"/>
        <dbReference type="ChEBI" id="CHEBI:61387"/>
        <dbReference type="EC" id="2.7.8.13"/>
    </reaction>
</comment>
<dbReference type="InterPro" id="IPR018480">
    <property type="entry name" value="PNAcMuramoyl-5peptid_Trfase_CS"/>
</dbReference>
<evidence type="ECO:0000256" key="4">
    <source>
        <dbReference type="ARBA" id="ARBA00022692"/>
    </source>
</evidence>
<dbReference type="EMBL" id="JACCBS010000003">
    <property type="protein sequence ID" value="NYE58787.1"/>
    <property type="molecule type" value="Genomic_DNA"/>
</dbReference>
<evidence type="ECO:0000256" key="5">
    <source>
        <dbReference type="ARBA" id="ARBA00022989"/>
    </source>
</evidence>
<proteinExistence type="inferred from homology"/>
<dbReference type="PROSITE" id="PS01347">
    <property type="entry name" value="MRAY_1"/>
    <property type="match status" value="1"/>
</dbReference>
<dbReference type="CDD" id="cd06852">
    <property type="entry name" value="GT_MraY"/>
    <property type="match status" value="1"/>
</dbReference>
<dbReference type="Proteomes" id="UP000604066">
    <property type="component" value="Unassembled WGS sequence"/>
</dbReference>
<evidence type="ECO:0000256" key="8">
    <source>
        <dbReference type="NCBIfam" id="TIGR00445"/>
    </source>
</evidence>
<dbReference type="InterPro" id="IPR003524">
    <property type="entry name" value="PNAcMuramoyl-5peptid_Trfase"/>
</dbReference>
<feature type="transmembrane region" description="Helical" evidence="7">
    <location>
        <begin position="257"/>
        <end position="279"/>
    </location>
</feature>
<evidence type="ECO:0000256" key="6">
    <source>
        <dbReference type="ARBA" id="ARBA00023136"/>
    </source>
</evidence>
<keyword evidence="7" id="KW-0961">Cell wall biogenesis/degradation</keyword>
<comment type="pathway">
    <text evidence="7">Cell wall biogenesis; peptidoglycan biosynthesis.</text>
</comment>
<accession>A0ABX2RC71</accession>
<keyword evidence="7" id="KW-0573">Peptidoglycan synthesis</keyword>
<keyword evidence="3 7" id="KW-0808">Transferase</keyword>
<dbReference type="PANTHER" id="PTHR22926">
    <property type="entry name" value="PHOSPHO-N-ACETYLMURAMOYL-PENTAPEPTIDE-TRANSFERASE"/>
    <property type="match status" value="1"/>
</dbReference>
<feature type="transmembrane region" description="Helical" evidence="7">
    <location>
        <begin position="50"/>
        <end position="73"/>
    </location>
</feature>
<feature type="transmembrane region" description="Helical" evidence="7">
    <location>
        <begin position="231"/>
        <end position="251"/>
    </location>
</feature>
<evidence type="ECO:0000313" key="10">
    <source>
        <dbReference type="Proteomes" id="UP000604066"/>
    </source>
</evidence>